<gene>
    <name evidence="5" type="ORF">CD32_17240</name>
</gene>
<comment type="similarity">
    <text evidence="2">Belongs to the 5'-nucleotidase family.</text>
</comment>
<dbReference type="Pfam" id="PF00149">
    <property type="entry name" value="Metallophos"/>
    <property type="match status" value="1"/>
</dbReference>
<dbReference type="Proteomes" id="UP000030437">
    <property type="component" value="Unassembled WGS sequence"/>
</dbReference>
<proteinExistence type="inferred from homology"/>
<keyword evidence="2" id="KW-0547">Nucleotide-binding</keyword>
<sequence length="454" mass="51345">MLEKIHIFHTNDLHSHFEYWLRMQAFIKEQRQLLAGRGEASFLLDVGDHLDRSNIFTEATLGKGNVEMLNMASYDVVTIGNNEGITLAFDDLSALYEGADFDVVVANLRALTGENPSWLKPYTILTTMHGTTIGVIGATAQYDAFYRTLNWEVTEPRKALILLVQTLRQEVDLIVCLSHLGISEDELLANECPDIDVILGAHTHHTLPEGKVVNGVLLTGGGKFGQYTGHLTISYSHAEKQVMSLEEQLIENGQLATVPGEAEFLFGLSKKGSSLMGDPVIQLPKTYYKEWFHYSPLSDLFAEAVFDYTGADCLMFNAGIFVEDLKKGYVSPYDMHKILPHPINLCLIELTGAELKEMYVQAQNEEWWQLQLKGLGFRGVVLGKLLLYNLKMDRQRQLFLNGEIVVPTQTYTLATLDLFTFGYFFPSFKYAKKYYYLPAFLRDILLSYLQKSRS</sequence>
<dbReference type="GO" id="GO:0000166">
    <property type="term" value="F:nucleotide binding"/>
    <property type="evidence" value="ECO:0007669"/>
    <property type="project" value="UniProtKB-KW"/>
</dbReference>
<dbReference type="InterPro" id="IPR036907">
    <property type="entry name" value="5'-Nucleotdase_C_sf"/>
</dbReference>
<dbReference type="eggNOG" id="COG0737">
    <property type="taxonomic scope" value="Bacteria"/>
</dbReference>
<evidence type="ECO:0000256" key="1">
    <source>
        <dbReference type="ARBA" id="ARBA00022729"/>
    </source>
</evidence>
<dbReference type="SUPFAM" id="SSF55816">
    <property type="entry name" value="5'-nucleotidase (syn. UDP-sugar hydrolase), C-terminal domain"/>
    <property type="match status" value="1"/>
</dbReference>
<dbReference type="GO" id="GO:0030288">
    <property type="term" value="C:outer membrane-bounded periplasmic space"/>
    <property type="evidence" value="ECO:0007669"/>
    <property type="project" value="TreeGrafter"/>
</dbReference>
<accession>A0A0A3IGI8</accession>
<dbReference type="RefSeq" id="WP_036157650.1">
    <property type="nucleotide sequence ID" value="NZ_AVCX01000002.1"/>
</dbReference>
<dbReference type="EMBL" id="JPVP01000059">
    <property type="protein sequence ID" value="KGR82610.1"/>
    <property type="molecule type" value="Genomic_DNA"/>
</dbReference>
<evidence type="ECO:0000259" key="4">
    <source>
        <dbReference type="Pfam" id="PF02872"/>
    </source>
</evidence>
<name>A0A0A3IGI8_9BACI</name>
<dbReference type="Gene3D" id="3.60.21.10">
    <property type="match status" value="1"/>
</dbReference>
<dbReference type="Pfam" id="PF02872">
    <property type="entry name" value="5_nucleotid_C"/>
    <property type="match status" value="1"/>
</dbReference>
<dbReference type="InterPro" id="IPR011240">
    <property type="entry name" value="Pesterase_YunD"/>
</dbReference>
<dbReference type="PANTHER" id="PTHR11575:SF23">
    <property type="entry name" value="5-NUCLEOTIDASE FAMILY PROTEIN"/>
    <property type="match status" value="1"/>
</dbReference>
<dbReference type="AlphaFoldDB" id="A0A0A3IGI8"/>
<dbReference type="PIRSF" id="PIRSF036361">
    <property type="entry name" value="YunD"/>
    <property type="match status" value="1"/>
</dbReference>
<dbReference type="SUPFAM" id="SSF56300">
    <property type="entry name" value="Metallo-dependent phosphatases"/>
    <property type="match status" value="1"/>
</dbReference>
<evidence type="ECO:0000313" key="5">
    <source>
        <dbReference type="EMBL" id="KGR82610.1"/>
    </source>
</evidence>
<dbReference type="GO" id="GO:0008768">
    <property type="term" value="F:UDP-sugar diphosphatase activity"/>
    <property type="evidence" value="ECO:0007669"/>
    <property type="project" value="TreeGrafter"/>
</dbReference>
<protein>
    <submittedName>
        <fullName evidence="5">5'-nucleotidase</fullName>
    </submittedName>
</protein>
<dbReference type="Gene3D" id="3.90.780.10">
    <property type="entry name" value="5'-Nucleotidase, C-terminal domain"/>
    <property type="match status" value="1"/>
</dbReference>
<dbReference type="STRING" id="1220589.CD32_17240"/>
<feature type="domain" description="5'-Nucleotidase C-terminal" evidence="4">
    <location>
        <begin position="290"/>
        <end position="418"/>
    </location>
</feature>
<reference evidence="5 6" key="1">
    <citation type="submission" date="2014-02" db="EMBL/GenBank/DDBJ databases">
        <title>Draft genome sequence of Lysinibacillus odysseyi NBRC 100172.</title>
        <authorList>
            <person name="Zhang F."/>
            <person name="Wang G."/>
            <person name="Zhang L."/>
        </authorList>
    </citation>
    <scope>NUCLEOTIDE SEQUENCE [LARGE SCALE GENOMIC DNA]</scope>
    <source>
        <strain evidence="5 6">NBRC 100172</strain>
    </source>
</reference>
<dbReference type="InterPro" id="IPR004843">
    <property type="entry name" value="Calcineurin-like_PHP"/>
</dbReference>
<evidence type="ECO:0000313" key="6">
    <source>
        <dbReference type="Proteomes" id="UP000030437"/>
    </source>
</evidence>
<comment type="caution">
    <text evidence="5">The sequence shown here is derived from an EMBL/GenBank/DDBJ whole genome shotgun (WGS) entry which is preliminary data.</text>
</comment>
<dbReference type="PRINTS" id="PR01607">
    <property type="entry name" value="APYRASEFAMLY"/>
</dbReference>
<keyword evidence="1" id="KW-0732">Signal</keyword>
<dbReference type="InterPro" id="IPR029052">
    <property type="entry name" value="Metallo-depent_PP-like"/>
</dbReference>
<dbReference type="OrthoDB" id="9793179at2"/>
<evidence type="ECO:0000256" key="2">
    <source>
        <dbReference type="RuleBase" id="RU362119"/>
    </source>
</evidence>
<evidence type="ECO:0000259" key="3">
    <source>
        <dbReference type="Pfam" id="PF00149"/>
    </source>
</evidence>
<dbReference type="GO" id="GO:0008253">
    <property type="term" value="F:5'-nucleotidase activity"/>
    <property type="evidence" value="ECO:0007669"/>
    <property type="project" value="TreeGrafter"/>
</dbReference>
<organism evidence="5 6">
    <name type="scientific">Lysinibacillus odysseyi 34hs-1 = NBRC 100172</name>
    <dbReference type="NCBI Taxonomy" id="1220589"/>
    <lineage>
        <taxon>Bacteria</taxon>
        <taxon>Bacillati</taxon>
        <taxon>Bacillota</taxon>
        <taxon>Bacilli</taxon>
        <taxon>Bacillales</taxon>
        <taxon>Bacillaceae</taxon>
        <taxon>Lysinibacillus</taxon>
    </lineage>
</organism>
<dbReference type="PANTHER" id="PTHR11575">
    <property type="entry name" value="5'-NUCLEOTIDASE-RELATED"/>
    <property type="match status" value="1"/>
</dbReference>
<dbReference type="InterPro" id="IPR006179">
    <property type="entry name" value="5_nucleotidase/apyrase"/>
</dbReference>
<keyword evidence="6" id="KW-1185">Reference proteome</keyword>
<dbReference type="CDD" id="cd00845">
    <property type="entry name" value="MPP_UshA_N_like"/>
    <property type="match status" value="1"/>
</dbReference>
<dbReference type="GO" id="GO:0009166">
    <property type="term" value="P:nucleotide catabolic process"/>
    <property type="evidence" value="ECO:0007669"/>
    <property type="project" value="InterPro"/>
</dbReference>
<dbReference type="InterPro" id="IPR008334">
    <property type="entry name" value="5'-Nucleotdase_C"/>
</dbReference>
<feature type="domain" description="Calcineurin-like phosphoesterase" evidence="3">
    <location>
        <begin position="6"/>
        <end position="205"/>
    </location>
</feature>
<keyword evidence="2" id="KW-0378">Hydrolase</keyword>